<geneLocation type="plasmid" evidence="2">
    <name>pAzo1</name>
</geneLocation>
<reference evidence="1 2" key="1">
    <citation type="journal article" date="2005" name="Arch. Microbiol.">
        <title>The genome sequence of an anaerobic aromatic-degrading denitrifying bacterium, strain EbN1.</title>
        <authorList>
            <person name="Rabus R."/>
            <person name="Kube M."/>
            <person name="Heider J."/>
            <person name="Beck A."/>
            <person name="Heitmann K."/>
            <person name="Widdel F."/>
            <person name="Reinhardt R."/>
        </authorList>
    </citation>
    <scope>NUCLEOTIDE SEQUENCE [LARGE SCALE GENOMIC DNA]</scope>
    <source>
        <strain evidence="1 2">EbN1</strain>
        <plasmid evidence="2">Plasmid pAzo1</plasmid>
    </source>
</reference>
<evidence type="ECO:0000313" key="1">
    <source>
        <dbReference type="EMBL" id="CAI10519.1"/>
    </source>
</evidence>
<keyword evidence="2" id="KW-1185">Reference proteome</keyword>
<dbReference type="AlphaFoldDB" id="Q5NWP5"/>
<gene>
    <name evidence="1" type="ORF">p1B365</name>
</gene>
<proteinExistence type="predicted"/>
<protein>
    <submittedName>
        <fullName evidence="1">Uncharacterized protein</fullName>
    </submittedName>
</protein>
<organism evidence="1 2">
    <name type="scientific">Aromatoleum aromaticum (strain DSM 19018 / LMG 30748 / EbN1)</name>
    <name type="common">Azoarcus sp. (strain EbN1)</name>
    <dbReference type="NCBI Taxonomy" id="76114"/>
    <lineage>
        <taxon>Bacteria</taxon>
        <taxon>Pseudomonadati</taxon>
        <taxon>Pseudomonadota</taxon>
        <taxon>Betaproteobacteria</taxon>
        <taxon>Rhodocyclales</taxon>
        <taxon>Rhodocyclaceae</taxon>
        <taxon>Aromatoleum</taxon>
    </lineage>
</organism>
<dbReference type="RefSeq" id="WP_011254660.1">
    <property type="nucleotide sequence ID" value="NC_006823.1"/>
</dbReference>
<evidence type="ECO:0000313" key="2">
    <source>
        <dbReference type="Proteomes" id="UP000006552"/>
    </source>
</evidence>
<dbReference type="KEGG" id="eba:p1B365"/>
<sequence>MAQNYYDWTGVLNLKQVTGVIQALFGGADLDAAYPGNGQAYIAEMSEGSCLRWDEIHEALVELAESYELAVTEGARECIKACAVLLAEHFGHSSEKVIEVLDGQAFDDDRPELTVLFELAQLFDDGHELTSIETEGAYHCSKPRLHEFGGNGLFIGKHVVVHRSSAAAIADGSGLERALSEGRLERAVQQLLLQVEGRLEEVTDEAVRATLREGLARALAKPEQDKAALPSSVPVKHWASYAFADLEPTHVMEADDQRLHSGQLFLTAGQGEGDLDQLLSVTMEVGTNPVNGIDQVPCAHIHFDSDALAFSLYRVGNGIVLRPEVGVTLRGQAPTSVSDDAFFWVE</sequence>
<keyword evidence="1" id="KW-0614">Plasmid</keyword>
<accession>Q5NWP5</accession>
<dbReference type="OrthoDB" id="9012378at2"/>
<name>Q5NWP5_AROAE</name>
<dbReference type="Proteomes" id="UP000006552">
    <property type="component" value="Plasmid 1"/>
</dbReference>
<dbReference type="EMBL" id="CR555307">
    <property type="protein sequence ID" value="CAI10519.1"/>
    <property type="molecule type" value="Genomic_DNA"/>
</dbReference>
<dbReference type="HOGENOM" id="CLU_800873_0_0_4"/>